<dbReference type="Gene3D" id="3.40.50.1820">
    <property type="entry name" value="alpha/beta hydrolase"/>
    <property type="match status" value="1"/>
</dbReference>
<keyword evidence="3" id="KW-0858">Xylan degradation</keyword>
<name>A0A9W8YXQ1_9PEZI</name>
<sequence>MVKLLFLSLHSAIVLAQAMTQCERLVSSISGYGIINSTHVAADRLSIGGVANTIPFCRVFASLPYALNNSLVYEVWLPDAAQYNGRYLSVGNGGFAGVIDEDALIENLNLGFAVAGGDGGHRAVDNNDGNGAPGIYLPFLHDINQTLAWIHKSIAYFTPLAQDLVQEYYSQAPSFSYYKGCSTGGAQGFALAQFYPDLFDGIIAGSPGNWYSHLSLSFLWGYHVNQTLTAQGSAISQDDLNLISDAVVLQCDELDGVKDGLIENPLMCDFDIATLSCSPSQNSSTCLNPAQVNAVRAIYAGPHDSRTNASLYPGMGISSEIGWISQLGELAQAFSIPILQNLVFKNLSYDAYTFDWGSDVHQVDEHSGVLIDEISTNLSDFQAHGGKLIVTQGWSDPLNAATWPLDHLQQIQHHFGVDVSDWFNVFMVPGGGHCGQGYYPQAPTKYYSLAKLVQWVEQGVPPNEMLSSDPADGTNTTRKLCPWPKTSQYVGGDINDWTSYICQ</sequence>
<protein>
    <recommendedName>
        <fullName evidence="10">Carboxylic ester hydrolase</fullName>
        <ecNumber evidence="10">3.1.1.-</ecNumber>
    </recommendedName>
</protein>
<organism evidence="11 12">
    <name type="scientific">Gnomoniopsis smithogilvyi</name>
    <dbReference type="NCBI Taxonomy" id="1191159"/>
    <lineage>
        <taxon>Eukaryota</taxon>
        <taxon>Fungi</taxon>
        <taxon>Dikarya</taxon>
        <taxon>Ascomycota</taxon>
        <taxon>Pezizomycotina</taxon>
        <taxon>Sordariomycetes</taxon>
        <taxon>Sordariomycetidae</taxon>
        <taxon>Diaporthales</taxon>
        <taxon>Gnomoniaceae</taxon>
        <taxon>Gnomoniopsis</taxon>
    </lineage>
</organism>
<dbReference type="Proteomes" id="UP001140453">
    <property type="component" value="Unassembled WGS sequence"/>
</dbReference>
<keyword evidence="5 10" id="KW-0732">Signal</keyword>
<keyword evidence="12" id="KW-1185">Reference proteome</keyword>
<evidence type="ECO:0000256" key="2">
    <source>
        <dbReference type="ARBA" id="ARBA00022487"/>
    </source>
</evidence>
<feature type="chain" id="PRO_5041019423" description="Carboxylic ester hydrolase" evidence="10">
    <location>
        <begin position="17"/>
        <end position="503"/>
    </location>
</feature>
<dbReference type="GO" id="GO:0045493">
    <property type="term" value="P:xylan catabolic process"/>
    <property type="evidence" value="ECO:0007669"/>
    <property type="project" value="UniProtKB-KW"/>
</dbReference>
<dbReference type="OrthoDB" id="3039123at2759"/>
<keyword evidence="2" id="KW-0719">Serine esterase</keyword>
<dbReference type="AlphaFoldDB" id="A0A9W8YXQ1"/>
<keyword evidence="6 10" id="KW-0378">Hydrolase</keyword>
<reference evidence="11" key="1">
    <citation type="submission" date="2022-10" db="EMBL/GenBank/DDBJ databases">
        <title>Tapping the CABI collections for fungal endophytes: first genome assemblies for Collariella, Neodidymelliopsis, Ascochyta clinopodiicola, Didymella pomorum, Didymosphaeria variabile, Neocosmospora piperis and Neocucurbitaria cava.</title>
        <authorList>
            <person name="Hill R."/>
        </authorList>
    </citation>
    <scope>NUCLEOTIDE SEQUENCE</scope>
    <source>
        <strain evidence="11">IMI 355082</strain>
    </source>
</reference>
<dbReference type="SUPFAM" id="SSF53474">
    <property type="entry name" value="alpha/beta-Hydrolases"/>
    <property type="match status" value="1"/>
</dbReference>
<dbReference type="EMBL" id="JAPEVB010000002">
    <property type="protein sequence ID" value="KAJ4394785.1"/>
    <property type="molecule type" value="Genomic_DNA"/>
</dbReference>
<evidence type="ECO:0000256" key="3">
    <source>
        <dbReference type="ARBA" id="ARBA00022651"/>
    </source>
</evidence>
<evidence type="ECO:0000256" key="5">
    <source>
        <dbReference type="ARBA" id="ARBA00022729"/>
    </source>
</evidence>
<dbReference type="InterPro" id="IPR029058">
    <property type="entry name" value="AB_hydrolase_fold"/>
</dbReference>
<evidence type="ECO:0000313" key="12">
    <source>
        <dbReference type="Proteomes" id="UP001140453"/>
    </source>
</evidence>
<comment type="similarity">
    <text evidence="1 10">Belongs to the tannase family.</text>
</comment>
<dbReference type="PANTHER" id="PTHR33938">
    <property type="entry name" value="FERULOYL ESTERASE B-RELATED"/>
    <property type="match status" value="1"/>
</dbReference>
<accession>A0A9W8YXQ1</accession>
<evidence type="ECO:0000256" key="1">
    <source>
        <dbReference type="ARBA" id="ARBA00006249"/>
    </source>
</evidence>
<dbReference type="Pfam" id="PF07519">
    <property type="entry name" value="Tannase"/>
    <property type="match status" value="1"/>
</dbReference>
<evidence type="ECO:0000256" key="8">
    <source>
        <dbReference type="ARBA" id="ARBA00023157"/>
    </source>
</evidence>
<dbReference type="InterPro" id="IPR011118">
    <property type="entry name" value="Tannase/feruloyl_esterase"/>
</dbReference>
<evidence type="ECO:0000256" key="10">
    <source>
        <dbReference type="RuleBase" id="RU361238"/>
    </source>
</evidence>
<keyword evidence="8" id="KW-1015">Disulfide bond</keyword>
<evidence type="ECO:0000256" key="4">
    <source>
        <dbReference type="ARBA" id="ARBA00022723"/>
    </source>
</evidence>
<keyword evidence="3" id="KW-0119">Carbohydrate metabolism</keyword>
<dbReference type="GO" id="GO:0046872">
    <property type="term" value="F:metal ion binding"/>
    <property type="evidence" value="ECO:0007669"/>
    <property type="project" value="UniProtKB-KW"/>
</dbReference>
<evidence type="ECO:0000256" key="7">
    <source>
        <dbReference type="ARBA" id="ARBA00022837"/>
    </source>
</evidence>
<evidence type="ECO:0000256" key="9">
    <source>
        <dbReference type="ARBA" id="ARBA00034075"/>
    </source>
</evidence>
<dbReference type="EC" id="3.1.1.-" evidence="10"/>
<keyword evidence="4" id="KW-0479">Metal-binding</keyword>
<keyword evidence="7" id="KW-0106">Calcium</keyword>
<gene>
    <name evidence="11" type="ORF">N0V93_004005</name>
</gene>
<dbReference type="PANTHER" id="PTHR33938:SF15">
    <property type="entry name" value="FERULOYL ESTERASE B-RELATED"/>
    <property type="match status" value="1"/>
</dbReference>
<evidence type="ECO:0000313" key="11">
    <source>
        <dbReference type="EMBL" id="KAJ4394785.1"/>
    </source>
</evidence>
<comment type="catalytic activity">
    <reaction evidence="9">
        <text>feruloyl-polysaccharide + H2O = ferulate + polysaccharide.</text>
        <dbReference type="EC" id="3.1.1.73"/>
    </reaction>
</comment>
<keyword evidence="3" id="KW-0624">Polysaccharide degradation</keyword>
<dbReference type="GO" id="GO:0030600">
    <property type="term" value="F:feruloyl esterase activity"/>
    <property type="evidence" value="ECO:0007669"/>
    <property type="project" value="UniProtKB-EC"/>
</dbReference>
<comment type="caution">
    <text evidence="11">The sequence shown here is derived from an EMBL/GenBank/DDBJ whole genome shotgun (WGS) entry which is preliminary data.</text>
</comment>
<feature type="signal peptide" evidence="10">
    <location>
        <begin position="1"/>
        <end position="16"/>
    </location>
</feature>
<proteinExistence type="inferred from homology"/>
<evidence type="ECO:0000256" key="6">
    <source>
        <dbReference type="ARBA" id="ARBA00022801"/>
    </source>
</evidence>